<dbReference type="AlphaFoldDB" id="A0AAD7E4A2"/>
<reference evidence="3" key="1">
    <citation type="submission" date="2023-03" db="EMBL/GenBank/DDBJ databases">
        <title>Massive genome expansion in bonnet fungi (Mycena s.s.) driven by repeated elements and novel gene families across ecological guilds.</title>
        <authorList>
            <consortium name="Lawrence Berkeley National Laboratory"/>
            <person name="Harder C.B."/>
            <person name="Miyauchi S."/>
            <person name="Viragh M."/>
            <person name="Kuo A."/>
            <person name="Thoen E."/>
            <person name="Andreopoulos B."/>
            <person name="Lu D."/>
            <person name="Skrede I."/>
            <person name="Drula E."/>
            <person name="Henrissat B."/>
            <person name="Morin E."/>
            <person name="Kohler A."/>
            <person name="Barry K."/>
            <person name="LaButti K."/>
            <person name="Morin E."/>
            <person name="Salamov A."/>
            <person name="Lipzen A."/>
            <person name="Mereny Z."/>
            <person name="Hegedus B."/>
            <person name="Baldrian P."/>
            <person name="Stursova M."/>
            <person name="Weitz H."/>
            <person name="Taylor A."/>
            <person name="Grigoriev I.V."/>
            <person name="Nagy L.G."/>
            <person name="Martin F."/>
            <person name="Kauserud H."/>
        </authorList>
    </citation>
    <scope>NUCLEOTIDE SEQUENCE</scope>
    <source>
        <strain evidence="3">9144</strain>
    </source>
</reference>
<feature type="chain" id="PRO_5041940813" evidence="2">
    <location>
        <begin position="16"/>
        <end position="271"/>
    </location>
</feature>
<evidence type="ECO:0000313" key="3">
    <source>
        <dbReference type="EMBL" id="KAJ7226936.1"/>
    </source>
</evidence>
<keyword evidence="4" id="KW-1185">Reference proteome</keyword>
<feature type="region of interest" description="Disordered" evidence="1">
    <location>
        <begin position="87"/>
        <end position="125"/>
    </location>
</feature>
<name>A0AAD7E4A2_9AGAR</name>
<evidence type="ECO:0000256" key="1">
    <source>
        <dbReference type="SAM" id="MobiDB-lite"/>
    </source>
</evidence>
<gene>
    <name evidence="3" type="ORF">GGX14DRAFT_627568</name>
</gene>
<comment type="caution">
    <text evidence="3">The sequence shown here is derived from an EMBL/GenBank/DDBJ whole genome shotgun (WGS) entry which is preliminary data.</text>
</comment>
<evidence type="ECO:0000313" key="4">
    <source>
        <dbReference type="Proteomes" id="UP001219525"/>
    </source>
</evidence>
<organism evidence="3 4">
    <name type="scientific">Mycena pura</name>
    <dbReference type="NCBI Taxonomy" id="153505"/>
    <lineage>
        <taxon>Eukaryota</taxon>
        <taxon>Fungi</taxon>
        <taxon>Dikarya</taxon>
        <taxon>Basidiomycota</taxon>
        <taxon>Agaricomycotina</taxon>
        <taxon>Agaricomycetes</taxon>
        <taxon>Agaricomycetidae</taxon>
        <taxon>Agaricales</taxon>
        <taxon>Marasmiineae</taxon>
        <taxon>Mycenaceae</taxon>
        <taxon>Mycena</taxon>
    </lineage>
</organism>
<protein>
    <submittedName>
        <fullName evidence="3">Uncharacterized protein</fullName>
    </submittedName>
</protein>
<keyword evidence="2" id="KW-0732">Signal</keyword>
<dbReference type="EMBL" id="JARJCW010000003">
    <property type="protein sequence ID" value="KAJ7226936.1"/>
    <property type="molecule type" value="Genomic_DNA"/>
</dbReference>
<accession>A0AAD7E4A2</accession>
<feature type="region of interest" description="Disordered" evidence="1">
    <location>
        <begin position="190"/>
        <end position="209"/>
    </location>
</feature>
<proteinExistence type="predicted"/>
<feature type="signal peptide" evidence="2">
    <location>
        <begin position="1"/>
        <end position="15"/>
    </location>
</feature>
<dbReference type="Proteomes" id="UP001219525">
    <property type="component" value="Unassembled WGS sequence"/>
</dbReference>
<evidence type="ECO:0000256" key="2">
    <source>
        <dbReference type="SAM" id="SignalP"/>
    </source>
</evidence>
<sequence>MAMGVFLIVSCLVESLDNMSAGLYRHIKRYGAEGLLLLSHFLPPPPPATGASIVLDCQQLHMAWNPYGTGNGSDATRWVGTSNDATRLMGAANDDGQSRGNGRVNPAPGSNTHRPSPIPSRRPFQRKPSTLILINHSTFSEGLSSDGFGLNRTFNRLIIKSSDSSAFSRFASSEALDWDGRSMFGGSTRSNSPAFDMPQPSALLEPPPRNRLDVAMGKLTDPFTMDDVFDFNWQRSDRVWIDEGVYSEYDNFPNTLKLASFKKILRLEHVH</sequence>